<organism evidence="2 3">
    <name type="scientific">Oceanobacillus limi</name>
    <dbReference type="NCBI Taxonomy" id="930131"/>
    <lineage>
        <taxon>Bacteria</taxon>
        <taxon>Bacillati</taxon>
        <taxon>Bacillota</taxon>
        <taxon>Bacilli</taxon>
        <taxon>Bacillales</taxon>
        <taxon>Bacillaceae</taxon>
        <taxon>Oceanobacillus</taxon>
    </lineage>
</organism>
<evidence type="ECO:0000313" key="3">
    <source>
        <dbReference type="Proteomes" id="UP000198618"/>
    </source>
</evidence>
<gene>
    <name evidence="2" type="ORF">SAMN05216389_1119</name>
</gene>
<evidence type="ECO:0000313" key="2">
    <source>
        <dbReference type="EMBL" id="SET42157.1"/>
    </source>
</evidence>
<dbReference type="InterPro" id="IPR036388">
    <property type="entry name" value="WH-like_DNA-bd_sf"/>
</dbReference>
<dbReference type="Proteomes" id="UP000198618">
    <property type="component" value="Unassembled WGS sequence"/>
</dbReference>
<dbReference type="AlphaFoldDB" id="A0A1I0EBP3"/>
<dbReference type="GO" id="GO:0006352">
    <property type="term" value="P:DNA-templated transcription initiation"/>
    <property type="evidence" value="ECO:0007669"/>
    <property type="project" value="InterPro"/>
</dbReference>
<dbReference type="Pfam" id="PF04545">
    <property type="entry name" value="Sigma70_r4"/>
    <property type="match status" value="1"/>
</dbReference>
<feature type="domain" description="RNA polymerase sigma-70 region 4" evidence="1">
    <location>
        <begin position="62"/>
        <end position="107"/>
    </location>
</feature>
<dbReference type="STRING" id="930131.SAMN05216389_1119"/>
<keyword evidence="3" id="KW-1185">Reference proteome</keyword>
<dbReference type="Gene3D" id="1.10.10.10">
    <property type="entry name" value="Winged helix-like DNA-binding domain superfamily/Winged helix DNA-binding domain"/>
    <property type="match status" value="1"/>
</dbReference>
<dbReference type="GO" id="GO:0003700">
    <property type="term" value="F:DNA-binding transcription factor activity"/>
    <property type="evidence" value="ECO:0007669"/>
    <property type="project" value="InterPro"/>
</dbReference>
<dbReference type="RefSeq" id="WP_090870295.1">
    <property type="nucleotide sequence ID" value="NZ_FOHE01000011.1"/>
</dbReference>
<protein>
    <submittedName>
        <fullName evidence="2">Sigma-70, region 4</fullName>
    </submittedName>
</protein>
<dbReference type="InterPro" id="IPR007630">
    <property type="entry name" value="RNA_pol_sigma70_r4"/>
</dbReference>
<dbReference type="SUPFAM" id="SSF88659">
    <property type="entry name" value="Sigma3 and sigma4 domains of RNA polymerase sigma factors"/>
    <property type="match status" value="1"/>
</dbReference>
<dbReference type="InterPro" id="IPR013324">
    <property type="entry name" value="RNA_pol_sigma_r3/r4-like"/>
</dbReference>
<dbReference type="EMBL" id="FOHE01000011">
    <property type="protein sequence ID" value="SET42157.1"/>
    <property type="molecule type" value="Genomic_DNA"/>
</dbReference>
<reference evidence="2 3" key="1">
    <citation type="submission" date="2016-10" db="EMBL/GenBank/DDBJ databases">
        <authorList>
            <person name="de Groot N.N."/>
        </authorList>
    </citation>
    <scope>NUCLEOTIDE SEQUENCE [LARGE SCALE GENOMIC DNA]</scope>
    <source>
        <strain evidence="2 3">IBRC-M 10780</strain>
    </source>
</reference>
<proteinExistence type="predicted"/>
<sequence length="131" mass="14994">MGAVSIDIHEKERKLDETYALDSPEGVRLLLSDYHALVKRQYDGDTDAIVILADLAHAIDKARLTWRQKSALHYVFIEDWTQEQTGEALGIAQKNVSTLIDRALLNIAEVFEYWARHDEGYRLTYGEAETE</sequence>
<evidence type="ECO:0000259" key="1">
    <source>
        <dbReference type="Pfam" id="PF04545"/>
    </source>
</evidence>
<dbReference type="OrthoDB" id="2472646at2"/>
<name>A0A1I0EBP3_9BACI</name>
<accession>A0A1I0EBP3</accession>